<feature type="repeat" description="TPR" evidence="1">
    <location>
        <begin position="38"/>
        <end position="71"/>
    </location>
</feature>
<dbReference type="OrthoDB" id="9779889at2"/>
<protein>
    <submittedName>
        <fullName evidence="2">Uncharacterized protein</fullName>
    </submittedName>
</protein>
<organism evidence="2 3">
    <name type="scientific">Asaccharospora irregularis DSM 2635</name>
    <dbReference type="NCBI Taxonomy" id="1121321"/>
    <lineage>
        <taxon>Bacteria</taxon>
        <taxon>Bacillati</taxon>
        <taxon>Bacillota</taxon>
        <taxon>Clostridia</taxon>
        <taxon>Peptostreptococcales</taxon>
        <taxon>Peptostreptococcaceae</taxon>
        <taxon>Asaccharospora</taxon>
    </lineage>
</organism>
<keyword evidence="1" id="KW-0802">TPR repeat</keyword>
<sequence>MYSNAYNNDNFIKARGLIGNNEFNKAYDLLKSIGDKCAEWYYLTGVSAMNIGYYEEGEEYINKAKDMKPENKEYEEAFYNYNGYRDNYNSRSYNYNRRRRSDLDGCCCCCCDGLCCTDDCCGDCMKLWCLDSCCECCGGDLVSCF</sequence>
<evidence type="ECO:0000313" key="3">
    <source>
        <dbReference type="Proteomes" id="UP000243255"/>
    </source>
</evidence>
<dbReference type="AlphaFoldDB" id="A0A1M5SFZ3"/>
<evidence type="ECO:0000313" key="2">
    <source>
        <dbReference type="EMBL" id="SHH37208.1"/>
    </source>
</evidence>
<dbReference type="InterPro" id="IPR011990">
    <property type="entry name" value="TPR-like_helical_dom_sf"/>
</dbReference>
<dbReference type="STRING" id="1121321.SAMN04488530_14014"/>
<accession>A0A1M5SFZ3</accession>
<dbReference type="PROSITE" id="PS50005">
    <property type="entry name" value="TPR"/>
    <property type="match status" value="1"/>
</dbReference>
<dbReference type="Proteomes" id="UP000243255">
    <property type="component" value="Unassembled WGS sequence"/>
</dbReference>
<dbReference type="InterPro" id="IPR019734">
    <property type="entry name" value="TPR_rpt"/>
</dbReference>
<dbReference type="RefSeq" id="WP_084120381.1">
    <property type="nucleotide sequence ID" value="NZ_BAABCH010000079.1"/>
</dbReference>
<keyword evidence="3" id="KW-1185">Reference proteome</keyword>
<proteinExistence type="predicted"/>
<name>A0A1M5SFZ3_9FIRM</name>
<evidence type="ECO:0000256" key="1">
    <source>
        <dbReference type="PROSITE-ProRule" id="PRU00339"/>
    </source>
</evidence>
<dbReference type="EMBL" id="FQWX01000040">
    <property type="protein sequence ID" value="SHH37208.1"/>
    <property type="molecule type" value="Genomic_DNA"/>
</dbReference>
<gene>
    <name evidence="2" type="ORF">SAMN04488530_14014</name>
</gene>
<reference evidence="3" key="1">
    <citation type="submission" date="2016-11" db="EMBL/GenBank/DDBJ databases">
        <authorList>
            <person name="Varghese N."/>
            <person name="Submissions S."/>
        </authorList>
    </citation>
    <scope>NUCLEOTIDE SEQUENCE [LARGE SCALE GENOMIC DNA]</scope>
    <source>
        <strain evidence="3">DSM 2635</strain>
    </source>
</reference>
<dbReference type="SUPFAM" id="SSF48452">
    <property type="entry name" value="TPR-like"/>
    <property type="match status" value="1"/>
</dbReference>